<reference evidence="5" key="2">
    <citation type="submission" date="2023-11" db="UniProtKB">
        <authorList>
            <consortium name="WormBaseParasite"/>
        </authorList>
    </citation>
    <scope>IDENTIFICATION</scope>
</reference>
<feature type="compositionally biased region" description="Polar residues" evidence="3">
    <location>
        <begin position="323"/>
        <end position="337"/>
    </location>
</feature>
<dbReference type="InterPro" id="IPR013783">
    <property type="entry name" value="Ig-like_fold"/>
</dbReference>
<sequence>MEQHYVRKALEEVIRLADEKVTNTEEAVTKKEEELKEISHSYENTLDELGQYFASVVKQLEKWRSAFAQDIQKNMSELNTKFRTYAIRIQSGKEKLKELREQSAQVLNLGHASNSDLVYQVHSCIFSINQDLENLSEFVGNCLPLKFVGKLNFEQVPKSEIGTLERLSDIYAAEILPSKLPKIKLGQLFHIDFKISSKYCEAARKFIDYSVTKDEENFQKVCAYLQDNKDGTYSLSFPITLITPHTVNVMYLGEHIKNSPYTIVFKVGPNQMLSGPVQSNPSGGSFPNKEMINESQINSCKGVGRAMGDDTDAFRRTKWPNHLENSQQNNNWSTLKYENNEQLKQE</sequence>
<organism evidence="4 5">
    <name type="scientific">Trichobilharzia regenti</name>
    <name type="common">Nasal bird schistosome</name>
    <dbReference type="NCBI Taxonomy" id="157069"/>
    <lineage>
        <taxon>Eukaryota</taxon>
        <taxon>Metazoa</taxon>
        <taxon>Spiralia</taxon>
        <taxon>Lophotrochozoa</taxon>
        <taxon>Platyhelminthes</taxon>
        <taxon>Trematoda</taxon>
        <taxon>Digenea</taxon>
        <taxon>Strigeidida</taxon>
        <taxon>Schistosomatoidea</taxon>
        <taxon>Schistosomatidae</taxon>
        <taxon>Trichobilharzia</taxon>
    </lineage>
</organism>
<proteinExistence type="predicted"/>
<feature type="repeat" description="Filamin" evidence="1">
    <location>
        <begin position="192"/>
        <end position="265"/>
    </location>
</feature>
<dbReference type="SUPFAM" id="SSF81296">
    <property type="entry name" value="E set domains"/>
    <property type="match status" value="1"/>
</dbReference>
<keyword evidence="4" id="KW-1185">Reference proteome</keyword>
<reference evidence="4" key="1">
    <citation type="submission" date="2022-06" db="EMBL/GenBank/DDBJ databases">
        <authorList>
            <person name="Berger JAMES D."/>
            <person name="Berger JAMES D."/>
        </authorList>
    </citation>
    <scope>NUCLEOTIDE SEQUENCE [LARGE SCALE GENOMIC DNA]</scope>
</reference>
<dbReference type="AlphaFoldDB" id="A0AA85K6H2"/>
<evidence type="ECO:0000313" key="5">
    <source>
        <dbReference type="WBParaSite" id="TREG1_65590.1"/>
    </source>
</evidence>
<dbReference type="Gene3D" id="2.60.40.10">
    <property type="entry name" value="Immunoglobulins"/>
    <property type="match status" value="1"/>
</dbReference>
<dbReference type="PROSITE" id="PS50194">
    <property type="entry name" value="FILAMIN_REPEAT"/>
    <property type="match status" value="1"/>
</dbReference>
<keyword evidence="2" id="KW-0175">Coiled coil</keyword>
<evidence type="ECO:0000256" key="1">
    <source>
        <dbReference type="PROSITE-ProRule" id="PRU00087"/>
    </source>
</evidence>
<accession>A0AA85K6H2</accession>
<evidence type="ECO:0000313" key="4">
    <source>
        <dbReference type="Proteomes" id="UP000050795"/>
    </source>
</evidence>
<dbReference type="InterPro" id="IPR017868">
    <property type="entry name" value="Filamin/ABP280_repeat-like"/>
</dbReference>
<dbReference type="InterPro" id="IPR014756">
    <property type="entry name" value="Ig_E-set"/>
</dbReference>
<evidence type="ECO:0000256" key="2">
    <source>
        <dbReference type="SAM" id="Coils"/>
    </source>
</evidence>
<evidence type="ECO:0000256" key="3">
    <source>
        <dbReference type="SAM" id="MobiDB-lite"/>
    </source>
</evidence>
<feature type="coiled-coil region" evidence="2">
    <location>
        <begin position="7"/>
        <end position="48"/>
    </location>
</feature>
<dbReference type="Proteomes" id="UP000050795">
    <property type="component" value="Unassembled WGS sequence"/>
</dbReference>
<feature type="region of interest" description="Disordered" evidence="3">
    <location>
        <begin position="320"/>
        <end position="346"/>
    </location>
</feature>
<name>A0AA85K6H2_TRIRE</name>
<dbReference type="WBParaSite" id="TREG1_65590.1">
    <property type="protein sequence ID" value="TREG1_65590.1"/>
    <property type="gene ID" value="TREG1_65590"/>
</dbReference>
<protein>
    <submittedName>
        <fullName evidence="5">Uncharacterized protein</fullName>
    </submittedName>
</protein>
<dbReference type="Pfam" id="PF00630">
    <property type="entry name" value="Filamin"/>
    <property type="match status" value="1"/>
</dbReference>